<name>A0A6P1Q3J4_9GAMM</name>
<dbReference type="KEGG" id="mint:C7M51_02871"/>
<evidence type="ECO:0000313" key="1">
    <source>
        <dbReference type="EMBL" id="QHM72558.1"/>
    </source>
</evidence>
<reference evidence="1 2" key="1">
    <citation type="submission" date="2018-03" db="EMBL/GenBank/DDBJ databases">
        <title>Pantoea intestinalis SRCM103226 isolated form the mealworm.</title>
        <authorList>
            <person name="Jeong D.-Y."/>
            <person name="Kim J.W."/>
        </authorList>
    </citation>
    <scope>NUCLEOTIDE SEQUENCE [LARGE SCALE GENOMIC DNA]</scope>
    <source>
        <strain evidence="1 2">SRCM103226</strain>
    </source>
</reference>
<keyword evidence="2" id="KW-1185">Reference proteome</keyword>
<protein>
    <submittedName>
        <fullName evidence="1">Uncharacterized protein</fullName>
    </submittedName>
</protein>
<dbReference type="RefSeq" id="WP_160622420.1">
    <property type="nucleotide sequence ID" value="NZ_CP028271.1"/>
</dbReference>
<dbReference type="OrthoDB" id="6521939at2"/>
<dbReference type="AlphaFoldDB" id="A0A6P1Q3J4"/>
<dbReference type="Proteomes" id="UP000464053">
    <property type="component" value="Chromosome"/>
</dbReference>
<evidence type="ECO:0000313" key="2">
    <source>
        <dbReference type="Proteomes" id="UP000464053"/>
    </source>
</evidence>
<sequence>MKELNTHEIAAVSGAGMFADYGNDVGTSIGEILDALILQYGNRETSYKTNLAMVGTGIGKLVELRFAEGFNAIGQGISNIFKGFGFGAKA</sequence>
<gene>
    <name evidence="1" type="ORF">C7M51_02871</name>
</gene>
<accession>A0A6P1Q3J4</accession>
<dbReference type="EMBL" id="CP028271">
    <property type="protein sequence ID" value="QHM72558.1"/>
    <property type="molecule type" value="Genomic_DNA"/>
</dbReference>
<organism evidence="1 2">
    <name type="scientific">Mixta intestinalis</name>
    <dbReference type="NCBI Taxonomy" id="1615494"/>
    <lineage>
        <taxon>Bacteria</taxon>
        <taxon>Pseudomonadati</taxon>
        <taxon>Pseudomonadota</taxon>
        <taxon>Gammaproteobacteria</taxon>
        <taxon>Enterobacterales</taxon>
        <taxon>Erwiniaceae</taxon>
        <taxon>Mixta</taxon>
    </lineage>
</organism>
<proteinExistence type="predicted"/>